<protein>
    <submittedName>
        <fullName evidence="2">Uncharacterized protein</fullName>
    </submittedName>
</protein>
<evidence type="ECO:0000313" key="2">
    <source>
        <dbReference type="EMBL" id="KAF6720606.1"/>
    </source>
</evidence>
<sequence>MISKIRHPHGDLDTTQSMVRKEKAGDEMERSVPSDRKKVSPMCVDADNEEDSFPPTKQKRHTGETKHMKCHSHSDSTESSTRRRTFRRLSEFRNQSTTPHSPEATTTEQGGGV</sequence>
<evidence type="ECO:0000256" key="1">
    <source>
        <dbReference type="SAM" id="MobiDB-lite"/>
    </source>
</evidence>
<comment type="caution">
    <text evidence="2">The sequence shown here is derived from an EMBL/GenBank/DDBJ whole genome shotgun (WGS) entry which is preliminary data.</text>
</comment>
<proteinExistence type="predicted"/>
<dbReference type="EMBL" id="WKFB01000519">
    <property type="protein sequence ID" value="KAF6720606.1"/>
    <property type="molecule type" value="Genomic_DNA"/>
</dbReference>
<feature type="compositionally biased region" description="Polar residues" evidence="1">
    <location>
        <begin position="94"/>
        <end position="113"/>
    </location>
</feature>
<feature type="compositionally biased region" description="Basic and acidic residues" evidence="1">
    <location>
        <begin position="61"/>
        <end position="76"/>
    </location>
</feature>
<dbReference type="AlphaFoldDB" id="A0A834F422"/>
<dbReference type="Proteomes" id="UP000646548">
    <property type="component" value="Unassembled WGS sequence"/>
</dbReference>
<name>A0A834F422_ORYME</name>
<feature type="compositionally biased region" description="Basic and acidic residues" evidence="1">
    <location>
        <begin position="19"/>
        <end position="38"/>
    </location>
</feature>
<gene>
    <name evidence="2" type="ORF">FQA47_002260</name>
</gene>
<feature type="region of interest" description="Disordered" evidence="1">
    <location>
        <begin position="1"/>
        <end position="113"/>
    </location>
</feature>
<evidence type="ECO:0000313" key="3">
    <source>
        <dbReference type="Proteomes" id="UP000646548"/>
    </source>
</evidence>
<reference evidence="2" key="1">
    <citation type="journal article" name="BMC Genomics">
        <title>Long-read sequencing and de novo genome assembly of marine medaka (Oryzias melastigma).</title>
        <authorList>
            <person name="Liang P."/>
            <person name="Saqib H.S.A."/>
            <person name="Ni X."/>
            <person name="Shen Y."/>
        </authorList>
    </citation>
    <scope>NUCLEOTIDE SEQUENCE</scope>
    <source>
        <strain evidence="2">Bigg-433</strain>
    </source>
</reference>
<organism evidence="2 3">
    <name type="scientific">Oryzias melastigma</name>
    <name type="common">Marine medaka</name>
    <dbReference type="NCBI Taxonomy" id="30732"/>
    <lineage>
        <taxon>Eukaryota</taxon>
        <taxon>Metazoa</taxon>
        <taxon>Chordata</taxon>
        <taxon>Craniata</taxon>
        <taxon>Vertebrata</taxon>
        <taxon>Euteleostomi</taxon>
        <taxon>Actinopterygii</taxon>
        <taxon>Neopterygii</taxon>
        <taxon>Teleostei</taxon>
        <taxon>Neoteleostei</taxon>
        <taxon>Acanthomorphata</taxon>
        <taxon>Ovalentaria</taxon>
        <taxon>Atherinomorphae</taxon>
        <taxon>Beloniformes</taxon>
        <taxon>Adrianichthyidae</taxon>
        <taxon>Oryziinae</taxon>
        <taxon>Oryzias</taxon>
    </lineage>
</organism>
<accession>A0A834F422</accession>